<dbReference type="InterPro" id="IPR034660">
    <property type="entry name" value="DinB/YfiT-like"/>
</dbReference>
<keyword evidence="3" id="KW-1185">Reference proteome</keyword>
<protein>
    <submittedName>
        <fullName evidence="2">Maleylpyruvate isomerase N-terminal domain-containing protein</fullName>
    </submittedName>
</protein>
<sequence length="88" mass="10373">MNDTIADLRAEYAGLADLARTLTPDQWRLPSKFYGWTPWDEIAHLCFFDETGQVHRWRRRRGDASDSQQVHGHLSQGLLNQFFWTRIP</sequence>
<dbReference type="SUPFAM" id="SSF109854">
    <property type="entry name" value="DinB/YfiT-like putative metalloenzymes"/>
    <property type="match status" value="1"/>
</dbReference>
<comment type="caution">
    <text evidence="2">The sequence shown here is derived from an EMBL/GenBank/DDBJ whole genome shotgun (WGS) entry which is preliminary data.</text>
</comment>
<evidence type="ECO:0000313" key="2">
    <source>
        <dbReference type="EMBL" id="MEJ8822584.1"/>
    </source>
</evidence>
<evidence type="ECO:0000313" key="3">
    <source>
        <dbReference type="Proteomes" id="UP001363010"/>
    </source>
</evidence>
<feature type="domain" description="Mycothiol-dependent maleylpyruvate isomerase metal-binding" evidence="1">
    <location>
        <begin position="8"/>
        <end position="57"/>
    </location>
</feature>
<dbReference type="EMBL" id="JBBKZV010000005">
    <property type="protein sequence ID" value="MEJ8822584.1"/>
    <property type="molecule type" value="Genomic_DNA"/>
</dbReference>
<name>A0ABU8VXN0_9BURK</name>
<dbReference type="GO" id="GO:0016853">
    <property type="term" value="F:isomerase activity"/>
    <property type="evidence" value="ECO:0007669"/>
    <property type="project" value="UniProtKB-KW"/>
</dbReference>
<reference evidence="2 3" key="1">
    <citation type="submission" date="2024-03" db="EMBL/GenBank/DDBJ databases">
        <title>Novel species of the genus Variovorax.</title>
        <authorList>
            <person name="Liu Q."/>
            <person name="Xin Y.-H."/>
        </authorList>
    </citation>
    <scope>NUCLEOTIDE SEQUENCE [LARGE SCALE GENOMIC DNA]</scope>
    <source>
        <strain evidence="2 3">KACC 18501</strain>
    </source>
</reference>
<dbReference type="InterPro" id="IPR024344">
    <property type="entry name" value="MDMPI_metal-binding"/>
</dbReference>
<dbReference type="Gene3D" id="1.20.120.450">
    <property type="entry name" value="dinb family like domain"/>
    <property type="match status" value="1"/>
</dbReference>
<organism evidence="2 3">
    <name type="scientific">Variovorax humicola</name>
    <dbReference type="NCBI Taxonomy" id="1769758"/>
    <lineage>
        <taxon>Bacteria</taxon>
        <taxon>Pseudomonadati</taxon>
        <taxon>Pseudomonadota</taxon>
        <taxon>Betaproteobacteria</taxon>
        <taxon>Burkholderiales</taxon>
        <taxon>Comamonadaceae</taxon>
        <taxon>Variovorax</taxon>
    </lineage>
</organism>
<proteinExistence type="predicted"/>
<evidence type="ECO:0000259" key="1">
    <source>
        <dbReference type="Pfam" id="PF11716"/>
    </source>
</evidence>
<gene>
    <name evidence="2" type="ORF">WKW80_11155</name>
</gene>
<dbReference type="RefSeq" id="WP_340363628.1">
    <property type="nucleotide sequence ID" value="NZ_JBBKZV010000005.1"/>
</dbReference>
<dbReference type="Proteomes" id="UP001363010">
    <property type="component" value="Unassembled WGS sequence"/>
</dbReference>
<keyword evidence="2" id="KW-0413">Isomerase</keyword>
<dbReference type="Pfam" id="PF11716">
    <property type="entry name" value="MDMPI_N"/>
    <property type="match status" value="1"/>
</dbReference>
<accession>A0ABU8VXN0</accession>